<protein>
    <recommendedName>
        <fullName evidence="6">Filamentation protein</fullName>
    </recommendedName>
</protein>
<dbReference type="PANTHER" id="PTHR23083">
    <property type="entry name" value="TETRATRICOPEPTIDE REPEAT PROTEIN, TPR"/>
    <property type="match status" value="1"/>
</dbReference>
<evidence type="ECO:0000313" key="4">
    <source>
        <dbReference type="EMBL" id="KIV91641.1"/>
    </source>
</evidence>
<accession>A0A0D1XTY1</accession>
<proteinExistence type="inferred from homology"/>
<evidence type="ECO:0000313" key="5">
    <source>
        <dbReference type="Proteomes" id="UP000054302"/>
    </source>
</evidence>
<evidence type="ECO:0000256" key="3">
    <source>
        <dbReference type="SAM" id="MobiDB-lite"/>
    </source>
</evidence>
<reference evidence="4 5" key="1">
    <citation type="submission" date="2015-01" db="EMBL/GenBank/DDBJ databases">
        <title>The Genome Sequence of Exophiala mesophila CBS40295.</title>
        <authorList>
            <consortium name="The Broad Institute Genomics Platform"/>
            <person name="Cuomo C."/>
            <person name="de Hoog S."/>
            <person name="Gorbushina A."/>
            <person name="Stielow B."/>
            <person name="Teixiera M."/>
            <person name="Abouelleil A."/>
            <person name="Chapman S.B."/>
            <person name="Priest M."/>
            <person name="Young S.K."/>
            <person name="Wortman J."/>
            <person name="Nusbaum C."/>
            <person name="Birren B."/>
        </authorList>
    </citation>
    <scope>NUCLEOTIDE SEQUENCE [LARGE SCALE GENOMIC DNA]</scope>
    <source>
        <strain evidence="4 5">CBS 40295</strain>
    </source>
</reference>
<comment type="similarity">
    <text evidence="2">Belongs to the YPP1 family.</text>
</comment>
<dbReference type="RefSeq" id="XP_016223215.1">
    <property type="nucleotide sequence ID" value="XM_016370922.1"/>
</dbReference>
<dbReference type="EMBL" id="KN847523">
    <property type="protein sequence ID" value="KIV91641.1"/>
    <property type="molecule type" value="Genomic_DNA"/>
</dbReference>
<comment type="function">
    <text evidence="1">Involved in endocytosis.</text>
</comment>
<evidence type="ECO:0008006" key="6">
    <source>
        <dbReference type="Google" id="ProtNLM"/>
    </source>
</evidence>
<feature type="compositionally biased region" description="Polar residues" evidence="3">
    <location>
        <begin position="758"/>
        <end position="780"/>
    </location>
</feature>
<gene>
    <name evidence="4" type="ORF">PV10_06157</name>
</gene>
<dbReference type="InterPro" id="IPR051722">
    <property type="entry name" value="Endocytosis_PI4K-reg_protein"/>
</dbReference>
<organism evidence="4 5">
    <name type="scientific">Exophiala mesophila</name>
    <name type="common">Black yeast-like fungus</name>
    <dbReference type="NCBI Taxonomy" id="212818"/>
    <lineage>
        <taxon>Eukaryota</taxon>
        <taxon>Fungi</taxon>
        <taxon>Dikarya</taxon>
        <taxon>Ascomycota</taxon>
        <taxon>Pezizomycotina</taxon>
        <taxon>Eurotiomycetes</taxon>
        <taxon>Chaetothyriomycetidae</taxon>
        <taxon>Chaetothyriales</taxon>
        <taxon>Herpotrichiellaceae</taxon>
        <taxon>Exophiala</taxon>
    </lineage>
</organism>
<evidence type="ECO:0000256" key="1">
    <source>
        <dbReference type="ARBA" id="ARBA00002550"/>
    </source>
</evidence>
<dbReference type="InterPro" id="IPR011990">
    <property type="entry name" value="TPR-like_helical_dom_sf"/>
</dbReference>
<sequence>MMVVVHHDHEKASRYIEHLDSARTSTTWSEVPELIRKVSKHAPNRKCLIQAAQLDLEISSYISNTRRPGTAQSTQSSPESLASALANELLAVDHDEDKFQAYGAILWGRWSFAQEKSGPLIDWSFDPPRAAADANSVWTKICVLKSVYIQGMLLRQTGESNKSQQLHQSLLPWLDSNRSLVVSTAQLLYWAQQLLAQVALSTSISQPDTVVFDESSSFRLQAFRHWAILAAKSSPVKDTTALASTYGNMAGHTSDLTLWKRYFQFLSGILHRQPGASKYVAITQRDLAVELRRVETSYESELLRHRQFPKADESNGPIEAWVEEVVSNWKVMCGSGWSESDLGEGGRNSVSRNVLDILYRAATKTFHSTLILRRLFQVHKSVTDFDLSYKALDTYIQLMDKGRARAAKSTEVVTAQDDDQTYIETIAEGIEGLCSFGGRDEAEKAFDLSTKLEDLLDELEPESPDATPNGLAPVKDEINGVASTSASLSSEALDTAYRAVGIGKAHWAHWTPYGEQRSSLQSEAIEALQKAARQNIPIEQHLGTFYALARLLAETREVAQAIAVVKTALASGRSGNGEPVSYLTQRNLIPFWHLLSLLLTSRQDFATAAQSCAAAVEQFSPPQILFGNSSGNSSNVGNKGEESGLKAGLVDDMECSELQRLIEIRITELSLTEVNEGPEHAVNSSNDLLALYLRLFGRFGEVGGPVTVSKSKVSQPPRSSAGTVKSSRASMFSRNRGVHSNETVRAPKDSSIAEENARPNTQATTSSHAPTIQVTSNDDASSPHKHRLFRSSHELKRHEKRTSSGNTPAGDTRRRLSRSGSRGRQVEKSPSRELATAAGAHKKEAARPPTSTENNLQEVQNISSDQVPAIPASTGHDSSENAKQKLNAVPHNLAAHDEVPEPAKHEHQPPEQDVRLPEGEASTFESRLVTRFPKSAKQRHAMSILVKIWLAVAMLYRRSKMFEDSREACDEAAKIAQKIETMIASRESSGRAFSEAGWGGGGKSSDELWADVYCERGELLVAIALEAEEKEERAISEGMRGALDQYEQCLMYFNNHAGGIVGLSNILLDYYERKVELAKKVEGGKTEEVTHRRLSIDDGFGDDKFRPQHRRNLSRMSEDVPINGASDIRGGDFHSNAHHLGKDEELKKTPENLNRLAARDRAYGLLTTLTKLGSGWDNSEAWLALARAHELGGEVDKAKEILWWCVELEDSRPVRHWRNLSGGYVL</sequence>
<name>A0A0D1XTY1_EXOME</name>
<evidence type="ECO:0000256" key="2">
    <source>
        <dbReference type="ARBA" id="ARBA00038251"/>
    </source>
</evidence>
<feature type="region of interest" description="Disordered" evidence="3">
    <location>
        <begin position="707"/>
        <end position="854"/>
    </location>
</feature>
<dbReference type="PANTHER" id="PTHR23083:SF464">
    <property type="entry name" value="TETRATRICOPEPTIDE REPEAT DOMAIN 7, ISOFORM A"/>
    <property type="match status" value="1"/>
</dbReference>
<dbReference type="SUPFAM" id="SSF48452">
    <property type="entry name" value="TPR-like"/>
    <property type="match status" value="1"/>
</dbReference>
<keyword evidence="5" id="KW-1185">Reference proteome</keyword>
<dbReference type="InterPro" id="IPR019734">
    <property type="entry name" value="TPR_rpt"/>
</dbReference>
<dbReference type="Proteomes" id="UP000054302">
    <property type="component" value="Unassembled WGS sequence"/>
</dbReference>
<dbReference type="GeneID" id="27324002"/>
<dbReference type="Gene3D" id="1.25.40.10">
    <property type="entry name" value="Tetratricopeptide repeat domain"/>
    <property type="match status" value="1"/>
</dbReference>
<dbReference type="STRING" id="212818.A0A0D1XTY1"/>
<dbReference type="HOGENOM" id="CLU_003276_0_0_1"/>
<feature type="compositionally biased region" description="Polar residues" evidence="3">
    <location>
        <begin position="708"/>
        <end position="743"/>
    </location>
</feature>
<dbReference type="VEuPathDB" id="FungiDB:PV10_06157"/>
<dbReference type="OMA" id="KQPPEQD"/>
<dbReference type="OrthoDB" id="29013at2759"/>
<dbReference type="SMART" id="SM00028">
    <property type="entry name" value="TPR"/>
    <property type="match status" value="2"/>
</dbReference>
<dbReference type="AlphaFoldDB" id="A0A0D1XTY1"/>